<dbReference type="CDD" id="cd09898">
    <property type="entry name" value="H3TH_53EXO"/>
    <property type="match status" value="1"/>
</dbReference>
<keyword evidence="7 13" id="KW-0227">DNA damage</keyword>
<dbReference type="GO" id="GO:0006261">
    <property type="term" value="P:DNA-templated DNA replication"/>
    <property type="evidence" value="ECO:0007669"/>
    <property type="project" value="UniProtKB-UniRule"/>
</dbReference>
<gene>
    <name evidence="13" type="primary">polA</name>
    <name evidence="16" type="ORF">RsTaC01_0324</name>
</gene>
<comment type="similarity">
    <text evidence="1 13">Belongs to the DNA polymerase type-A family.</text>
</comment>
<accession>A0AA48I434</accession>
<dbReference type="FunFam" id="1.10.150.20:FF:000003">
    <property type="entry name" value="DNA polymerase I"/>
    <property type="match status" value="1"/>
</dbReference>
<dbReference type="GO" id="GO:0003887">
    <property type="term" value="F:DNA-directed DNA polymerase activity"/>
    <property type="evidence" value="ECO:0007669"/>
    <property type="project" value="UniProtKB-UniRule"/>
</dbReference>
<dbReference type="InterPro" id="IPR012337">
    <property type="entry name" value="RNaseH-like_sf"/>
</dbReference>
<dbReference type="FunFam" id="1.10.150.20:FF:000002">
    <property type="entry name" value="DNA polymerase I"/>
    <property type="match status" value="1"/>
</dbReference>
<dbReference type="Gene3D" id="3.30.420.10">
    <property type="entry name" value="Ribonuclease H-like superfamily/Ribonuclease H"/>
    <property type="match status" value="1"/>
</dbReference>
<evidence type="ECO:0000256" key="2">
    <source>
        <dbReference type="ARBA" id="ARBA00012417"/>
    </source>
</evidence>
<dbReference type="Gene3D" id="3.40.50.1010">
    <property type="entry name" value="5'-nuclease"/>
    <property type="match status" value="1"/>
</dbReference>
<dbReference type="PROSITE" id="PS00447">
    <property type="entry name" value="DNA_POLYMERASE_A"/>
    <property type="match status" value="1"/>
</dbReference>
<dbReference type="EC" id="2.7.7.7" evidence="2 12"/>
<dbReference type="PRINTS" id="PR00868">
    <property type="entry name" value="DNAPOLI"/>
</dbReference>
<comment type="subunit">
    <text evidence="13">Single-chain monomer with multiple functions.</text>
</comment>
<dbReference type="InterPro" id="IPR002421">
    <property type="entry name" value="5-3_exonuclease"/>
</dbReference>
<dbReference type="Gene3D" id="3.30.70.370">
    <property type="match status" value="1"/>
</dbReference>
<dbReference type="SMART" id="SM00279">
    <property type="entry name" value="HhH2"/>
    <property type="match status" value="1"/>
</dbReference>
<dbReference type="InterPro" id="IPR019760">
    <property type="entry name" value="DNA-dir_DNA_pol_A_CS"/>
</dbReference>
<dbReference type="InterPro" id="IPR020045">
    <property type="entry name" value="DNA_polI_H3TH"/>
</dbReference>
<keyword evidence="13" id="KW-0540">Nuclease</keyword>
<evidence type="ECO:0000256" key="5">
    <source>
        <dbReference type="ARBA" id="ARBA00022695"/>
    </source>
</evidence>
<keyword evidence="9 13" id="KW-0238">DNA-binding</keyword>
<dbReference type="CDD" id="cd08637">
    <property type="entry name" value="DNA_pol_A_pol_I_C"/>
    <property type="match status" value="1"/>
</dbReference>
<dbReference type="CDD" id="cd09859">
    <property type="entry name" value="PIN_53EXO"/>
    <property type="match status" value="1"/>
</dbReference>
<sequence length="848" mass="98987">MKKLLIIDSNSIFVRAFYGIKMLSTKSGIFTNAIYGFLKTLKKLRSDINPDIIIFAFDLPDKTFRHEIFKNYKAQRTGMPNELAKQLPVLKEIINFFGYKIVTYSGYEADDILGTFANLCKKNLEYYCILASGDTDMLQLVSKKTQVVIYKFKFGKTEVINYNEKKIIEDFGLKPKNLIDVKSLQGDISDNIPGVSGIGQKTALKLIQKFENIENIYENIDNLNISKNIKNKLILGKDLAFISKKLGRICVDVPIDSNFENYIQSKPDLEKIGKIFEKFEFFSFIKEMNLDDSNENICDFELKYVEKLDILLENIKSKINFYFLVNYKENDIEKISVLVDKKVFIIKSSCENFYEFLKKLLEDENVSKFTYDIKRLKNVLNSRKIYIKNIRCDIMLACYILNPSFSNYELEKIFERYGILPKCSNFICYLEKLVNLIFEDLNKNDQLKLLEIEQKFALALSDMENLGFEIDKIKLEKYSEKLNKILENLVSKIYDFIGIKFNINSPKQLSNILFEKLKLPKNKKNKSNYYSTNSEILKNLIEIHPIINLILEYKTISKLKSTYCNGILKFLKPDNRIYTIFNQTETKTGRISSLEPNLQNIPIKSEIGRELRSFFIAKKDFLLIDADYSQIELRILAHLSQDEKMLNLFKENKDIHKITASKIFNIDVNLVTKEMRSRAKTVNFAVIYGMSAYSLSQELKITLKEASEYIINYFNFYKDICKYFEKTINFAKKNNFVETLFKRRRYVPEIKSSNFNMRTFGERIIKNMPIQGTSADIIKIAMININKKLKKFKSKIILQVHDEIILESPIEEIEVVKELVNFEMENAVNLSVPLMVNISVGENWGNYI</sequence>
<dbReference type="InterPro" id="IPR020046">
    <property type="entry name" value="5-3_exonucl_a-hlix_arch_N"/>
</dbReference>
<dbReference type="InterPro" id="IPR036279">
    <property type="entry name" value="5-3_exonuclease_C_sf"/>
</dbReference>
<dbReference type="Pfam" id="PF22619">
    <property type="entry name" value="DNA_polI_exo1"/>
    <property type="match status" value="1"/>
</dbReference>
<evidence type="ECO:0000256" key="3">
    <source>
        <dbReference type="ARBA" id="ARBA00020311"/>
    </source>
</evidence>
<dbReference type="PANTHER" id="PTHR10133:SF27">
    <property type="entry name" value="DNA POLYMERASE NU"/>
    <property type="match status" value="1"/>
</dbReference>
<keyword evidence="8 13" id="KW-0239">DNA-directed DNA polymerase</keyword>
<dbReference type="InterPro" id="IPR029060">
    <property type="entry name" value="PIN-like_dom_sf"/>
</dbReference>
<dbReference type="SMART" id="SM00482">
    <property type="entry name" value="POLAc"/>
    <property type="match status" value="1"/>
</dbReference>
<dbReference type="PANTHER" id="PTHR10133">
    <property type="entry name" value="DNA POLYMERASE I"/>
    <property type="match status" value="1"/>
</dbReference>
<evidence type="ECO:0000256" key="1">
    <source>
        <dbReference type="ARBA" id="ARBA00007705"/>
    </source>
</evidence>
<name>A0AA48I434_9FIRM</name>
<evidence type="ECO:0000256" key="11">
    <source>
        <dbReference type="ARBA" id="ARBA00049244"/>
    </source>
</evidence>
<dbReference type="SMART" id="SM00475">
    <property type="entry name" value="53EXOc"/>
    <property type="match status" value="1"/>
</dbReference>
<comment type="function">
    <text evidence="13">In addition to polymerase activity, this DNA polymerase exhibits 5'-3' exonuclease activity.</text>
</comment>
<evidence type="ECO:0000256" key="9">
    <source>
        <dbReference type="ARBA" id="ARBA00023125"/>
    </source>
</evidence>
<dbReference type="InterPro" id="IPR008918">
    <property type="entry name" value="HhH2"/>
</dbReference>
<dbReference type="NCBIfam" id="TIGR00593">
    <property type="entry name" value="pola"/>
    <property type="match status" value="1"/>
</dbReference>
<keyword evidence="5 13" id="KW-0548">Nucleotidyltransferase</keyword>
<dbReference type="Pfam" id="PF02739">
    <property type="entry name" value="5_3_exonuc_N"/>
    <property type="match status" value="1"/>
</dbReference>
<dbReference type="Gene3D" id="1.20.1060.10">
    <property type="entry name" value="Taq DNA Polymerase, Chain T, domain 4"/>
    <property type="match status" value="1"/>
</dbReference>
<dbReference type="InterPro" id="IPR036397">
    <property type="entry name" value="RNaseH_sf"/>
</dbReference>
<evidence type="ECO:0000256" key="6">
    <source>
        <dbReference type="ARBA" id="ARBA00022705"/>
    </source>
</evidence>
<feature type="domain" description="DNA-directed DNA polymerase family A palm" evidence="15">
    <location>
        <begin position="608"/>
        <end position="812"/>
    </location>
</feature>
<keyword evidence="13" id="KW-0269">Exonuclease</keyword>
<dbReference type="InterPro" id="IPR018320">
    <property type="entry name" value="DNA_polymerase_1"/>
</dbReference>
<keyword evidence="13" id="KW-0378">Hydrolase</keyword>
<feature type="domain" description="5'-3' exonuclease" evidence="14">
    <location>
        <begin position="2"/>
        <end position="265"/>
    </location>
</feature>
<organism evidence="16">
    <name type="scientific">Candidatus Paraimprobicoccus trichonymphae</name>
    <dbReference type="NCBI Taxonomy" id="3033793"/>
    <lineage>
        <taxon>Bacteria</taxon>
        <taxon>Bacillati</taxon>
        <taxon>Bacillota</taxon>
        <taxon>Clostridia</taxon>
        <taxon>Candidatus Paraimprobicoccus</taxon>
    </lineage>
</organism>
<evidence type="ECO:0000256" key="8">
    <source>
        <dbReference type="ARBA" id="ARBA00022932"/>
    </source>
</evidence>
<dbReference type="Proteomes" id="UP001335720">
    <property type="component" value="Chromosome"/>
</dbReference>
<dbReference type="EMBL" id="AP027925">
    <property type="protein sequence ID" value="BED92557.1"/>
    <property type="molecule type" value="Genomic_DNA"/>
</dbReference>
<dbReference type="Pfam" id="PF01367">
    <property type="entry name" value="5_3_exonuc"/>
    <property type="match status" value="1"/>
</dbReference>
<dbReference type="InterPro" id="IPR043502">
    <property type="entry name" value="DNA/RNA_pol_sf"/>
</dbReference>
<dbReference type="Gene3D" id="1.10.150.20">
    <property type="entry name" value="5' to 3' exonuclease, C-terminal subdomain"/>
    <property type="match status" value="2"/>
</dbReference>
<keyword evidence="4 13" id="KW-0808">Transferase</keyword>
<dbReference type="GO" id="GO:0006302">
    <property type="term" value="P:double-strand break repair"/>
    <property type="evidence" value="ECO:0007669"/>
    <property type="project" value="TreeGrafter"/>
</dbReference>
<reference evidence="16" key="1">
    <citation type="journal article" date="2023" name="ISME J.">
        <title>Emergence of putative energy parasites within Clostridia revealed by genome analysis of a novel endosymbiotic clade.</title>
        <authorList>
            <person name="Takahashi K."/>
            <person name="Kuwahara H."/>
            <person name="Horikawa Y."/>
            <person name="Izawa K."/>
            <person name="Kato D."/>
            <person name="Inagaki T."/>
            <person name="Yuki M."/>
            <person name="Ohkuma M."/>
            <person name="Hongoh Y."/>
        </authorList>
    </citation>
    <scope>NUCLEOTIDE SEQUENCE</scope>
    <source>
        <strain evidence="16">RsTa-C01</strain>
    </source>
</reference>
<dbReference type="SUPFAM" id="SSF53098">
    <property type="entry name" value="Ribonuclease H-like"/>
    <property type="match status" value="1"/>
</dbReference>
<protein>
    <recommendedName>
        <fullName evidence="3 12">DNA polymerase I</fullName>
        <ecNumber evidence="2 12">2.7.7.7</ecNumber>
    </recommendedName>
</protein>
<evidence type="ECO:0000259" key="14">
    <source>
        <dbReference type="SMART" id="SM00475"/>
    </source>
</evidence>
<dbReference type="InterPro" id="IPR001098">
    <property type="entry name" value="DNA-dir_DNA_pol_A_palm_dom"/>
</dbReference>
<dbReference type="SUPFAM" id="SSF88723">
    <property type="entry name" value="PIN domain-like"/>
    <property type="match status" value="1"/>
</dbReference>
<comment type="catalytic activity">
    <reaction evidence="11 13">
        <text>DNA(n) + a 2'-deoxyribonucleoside 5'-triphosphate = DNA(n+1) + diphosphate</text>
        <dbReference type="Rhea" id="RHEA:22508"/>
        <dbReference type="Rhea" id="RHEA-COMP:17339"/>
        <dbReference type="Rhea" id="RHEA-COMP:17340"/>
        <dbReference type="ChEBI" id="CHEBI:33019"/>
        <dbReference type="ChEBI" id="CHEBI:61560"/>
        <dbReference type="ChEBI" id="CHEBI:173112"/>
        <dbReference type="EC" id="2.7.7.7"/>
    </reaction>
</comment>
<dbReference type="SUPFAM" id="SSF47807">
    <property type="entry name" value="5' to 3' exonuclease, C-terminal subdomain"/>
    <property type="match status" value="1"/>
</dbReference>
<dbReference type="Pfam" id="PF00476">
    <property type="entry name" value="DNA_pol_A"/>
    <property type="match status" value="1"/>
</dbReference>
<evidence type="ECO:0000256" key="10">
    <source>
        <dbReference type="ARBA" id="ARBA00023204"/>
    </source>
</evidence>
<dbReference type="GO" id="GO:0003677">
    <property type="term" value="F:DNA binding"/>
    <property type="evidence" value="ECO:0007669"/>
    <property type="project" value="UniProtKB-UniRule"/>
</dbReference>
<keyword evidence="6 13" id="KW-0235">DNA replication</keyword>
<dbReference type="SUPFAM" id="SSF56672">
    <property type="entry name" value="DNA/RNA polymerases"/>
    <property type="match status" value="1"/>
</dbReference>
<dbReference type="KEGG" id="ptrh:RsTaC01_0324"/>
<evidence type="ECO:0000313" key="16">
    <source>
        <dbReference type="EMBL" id="BED92557.1"/>
    </source>
</evidence>
<dbReference type="InterPro" id="IPR054690">
    <property type="entry name" value="DNA_polI_exonuclease"/>
</dbReference>
<evidence type="ECO:0000256" key="13">
    <source>
        <dbReference type="RuleBase" id="RU004460"/>
    </source>
</evidence>
<evidence type="ECO:0000256" key="4">
    <source>
        <dbReference type="ARBA" id="ARBA00022679"/>
    </source>
</evidence>
<evidence type="ECO:0000259" key="15">
    <source>
        <dbReference type="SMART" id="SM00482"/>
    </source>
</evidence>
<dbReference type="FunFam" id="1.20.1060.10:FF:000001">
    <property type="entry name" value="DNA polymerase I"/>
    <property type="match status" value="1"/>
</dbReference>
<keyword evidence="10 13" id="KW-0234">DNA repair</keyword>
<evidence type="ECO:0000256" key="7">
    <source>
        <dbReference type="ARBA" id="ARBA00022763"/>
    </source>
</evidence>
<evidence type="ECO:0000256" key="12">
    <source>
        <dbReference type="NCBIfam" id="TIGR00593"/>
    </source>
</evidence>
<dbReference type="GO" id="GO:0008409">
    <property type="term" value="F:5'-3' exonuclease activity"/>
    <property type="evidence" value="ECO:0007669"/>
    <property type="project" value="UniProtKB-UniRule"/>
</dbReference>
<proteinExistence type="inferred from homology"/>
<dbReference type="InterPro" id="IPR002298">
    <property type="entry name" value="DNA_polymerase_A"/>
</dbReference>
<dbReference type="AlphaFoldDB" id="A0AA48I434"/>
<dbReference type="CDD" id="cd06140">
    <property type="entry name" value="DNA_polA_I_Bacillus_like_exo"/>
    <property type="match status" value="1"/>
</dbReference>